<feature type="domain" description="Nephrocystin 3-like N-terminal" evidence="3">
    <location>
        <begin position="22"/>
        <end position="187"/>
    </location>
</feature>
<feature type="compositionally biased region" description="Polar residues" evidence="2">
    <location>
        <begin position="11"/>
        <end position="23"/>
    </location>
</feature>
<dbReference type="Proteomes" id="UP001219525">
    <property type="component" value="Unassembled WGS sequence"/>
</dbReference>
<dbReference type="SUPFAM" id="SSF52540">
    <property type="entry name" value="P-loop containing nucleoside triphosphate hydrolases"/>
    <property type="match status" value="1"/>
</dbReference>
<dbReference type="InterPro" id="IPR056884">
    <property type="entry name" value="NPHP3-like_N"/>
</dbReference>
<dbReference type="PANTHER" id="PTHR10039:SF16">
    <property type="entry name" value="GPI INOSITOL-DEACYLASE"/>
    <property type="match status" value="1"/>
</dbReference>
<sequence length="332" mass="38476">WLRFPPDMTEKQNNTQNLHQKGTGNWLLDDDRFVEWQNYAGSLWIHGPSGAGKSVLCSIIIGKLRDDQWRFKHEKRTAIAFFYFDFKEEKRQSVEIALRRIVLQLSAQSPHFYQTLNERYRASNGQFIASYDNLLQVLEELLKAFGHTYIVLDALDECRENDHQRLVNLISTLQSWSGISLHLLVISQPRSIFTEGFGDMTHIALQLDNMKKDIEVFVITQLRERPKLKHLAGYTRDIIDTVLDKSNGMFRLAACLLDEISRHPLPGKLKETLTNLPSDLHAIYDRFFQRIPTDYLAYVENALHYIIFSARPVTLCELDDALAVNISSSEQY</sequence>
<name>A0AAD6XZZ2_9AGAR</name>
<gene>
    <name evidence="4" type="ORF">GGX14DRAFT_324553</name>
</gene>
<evidence type="ECO:0000259" key="3">
    <source>
        <dbReference type="Pfam" id="PF24883"/>
    </source>
</evidence>
<comment type="caution">
    <text evidence="4">The sequence shown here is derived from an EMBL/GenBank/DDBJ whole genome shotgun (WGS) entry which is preliminary data.</text>
</comment>
<dbReference type="InterPro" id="IPR027417">
    <property type="entry name" value="P-loop_NTPase"/>
</dbReference>
<protein>
    <recommendedName>
        <fullName evidence="3">Nephrocystin 3-like N-terminal domain-containing protein</fullName>
    </recommendedName>
</protein>
<organism evidence="4 5">
    <name type="scientific">Mycena pura</name>
    <dbReference type="NCBI Taxonomy" id="153505"/>
    <lineage>
        <taxon>Eukaryota</taxon>
        <taxon>Fungi</taxon>
        <taxon>Dikarya</taxon>
        <taxon>Basidiomycota</taxon>
        <taxon>Agaricomycotina</taxon>
        <taxon>Agaricomycetes</taxon>
        <taxon>Agaricomycetidae</taxon>
        <taxon>Agaricales</taxon>
        <taxon>Marasmiineae</taxon>
        <taxon>Mycenaceae</taxon>
        <taxon>Mycena</taxon>
    </lineage>
</organism>
<evidence type="ECO:0000256" key="2">
    <source>
        <dbReference type="SAM" id="MobiDB-lite"/>
    </source>
</evidence>
<feature type="region of interest" description="Disordered" evidence="2">
    <location>
        <begin position="1"/>
        <end position="23"/>
    </location>
</feature>
<reference evidence="4" key="1">
    <citation type="submission" date="2023-03" db="EMBL/GenBank/DDBJ databases">
        <title>Massive genome expansion in bonnet fungi (Mycena s.s.) driven by repeated elements and novel gene families across ecological guilds.</title>
        <authorList>
            <consortium name="Lawrence Berkeley National Laboratory"/>
            <person name="Harder C.B."/>
            <person name="Miyauchi S."/>
            <person name="Viragh M."/>
            <person name="Kuo A."/>
            <person name="Thoen E."/>
            <person name="Andreopoulos B."/>
            <person name="Lu D."/>
            <person name="Skrede I."/>
            <person name="Drula E."/>
            <person name="Henrissat B."/>
            <person name="Morin E."/>
            <person name="Kohler A."/>
            <person name="Barry K."/>
            <person name="LaButti K."/>
            <person name="Morin E."/>
            <person name="Salamov A."/>
            <person name="Lipzen A."/>
            <person name="Mereny Z."/>
            <person name="Hegedus B."/>
            <person name="Baldrian P."/>
            <person name="Stursova M."/>
            <person name="Weitz H."/>
            <person name="Taylor A."/>
            <person name="Grigoriev I.V."/>
            <person name="Nagy L.G."/>
            <person name="Martin F."/>
            <person name="Kauserud H."/>
        </authorList>
    </citation>
    <scope>NUCLEOTIDE SEQUENCE</scope>
    <source>
        <strain evidence="4">9144</strain>
    </source>
</reference>
<dbReference type="AlphaFoldDB" id="A0AAD6XZZ2"/>
<feature type="non-terminal residue" evidence="4">
    <location>
        <position position="332"/>
    </location>
</feature>
<evidence type="ECO:0000256" key="1">
    <source>
        <dbReference type="ARBA" id="ARBA00022737"/>
    </source>
</evidence>
<feature type="non-terminal residue" evidence="4">
    <location>
        <position position="1"/>
    </location>
</feature>
<dbReference type="Gene3D" id="3.40.50.300">
    <property type="entry name" value="P-loop containing nucleotide triphosphate hydrolases"/>
    <property type="match status" value="1"/>
</dbReference>
<dbReference type="EMBL" id="JARJCW010000115">
    <property type="protein sequence ID" value="KAJ7192813.1"/>
    <property type="molecule type" value="Genomic_DNA"/>
</dbReference>
<keyword evidence="1" id="KW-0677">Repeat</keyword>
<proteinExistence type="predicted"/>
<dbReference type="Pfam" id="PF24883">
    <property type="entry name" value="NPHP3_N"/>
    <property type="match status" value="1"/>
</dbReference>
<dbReference type="PANTHER" id="PTHR10039">
    <property type="entry name" value="AMELOGENIN"/>
    <property type="match status" value="1"/>
</dbReference>
<keyword evidence="5" id="KW-1185">Reference proteome</keyword>
<accession>A0AAD6XZZ2</accession>
<evidence type="ECO:0000313" key="4">
    <source>
        <dbReference type="EMBL" id="KAJ7192813.1"/>
    </source>
</evidence>
<evidence type="ECO:0000313" key="5">
    <source>
        <dbReference type="Proteomes" id="UP001219525"/>
    </source>
</evidence>